<dbReference type="Pfam" id="PF06940">
    <property type="entry name" value="DUF1287"/>
    <property type="match status" value="1"/>
</dbReference>
<dbReference type="KEGG" id="tdu:QJT80_01710"/>
<evidence type="ECO:0000256" key="1">
    <source>
        <dbReference type="SAM" id="MobiDB-lite"/>
    </source>
</evidence>
<gene>
    <name evidence="2" type="ORF">QJT80_01710</name>
</gene>
<evidence type="ECO:0000313" key="2">
    <source>
        <dbReference type="EMBL" id="WGZ91198.1"/>
    </source>
</evidence>
<proteinExistence type="predicted"/>
<protein>
    <submittedName>
        <fullName evidence="2">DUF1287 domain-containing protein</fullName>
    </submittedName>
</protein>
<dbReference type="PROSITE" id="PS51257">
    <property type="entry name" value="PROKAR_LIPOPROTEIN"/>
    <property type="match status" value="1"/>
</dbReference>
<accession>A0AA95H825</accession>
<reference evidence="2" key="1">
    <citation type="journal article" date="2023" name="Int. J. Mol. Sci.">
        <title>Metagenomics Revealed a New Genus 'Candidatus Thiocaldithrix dubininis' gen. nov., sp. nov. and a New Species 'Candidatus Thiothrix putei' sp. nov. in the Family Thiotrichaceae, Some Members of Which Have Traits of Both Na+- and H+-Motive Energetics.</title>
        <authorList>
            <person name="Ravin N.V."/>
            <person name="Muntyan M.S."/>
            <person name="Smolyakov D.D."/>
            <person name="Rudenko T.S."/>
            <person name="Beletsky A.V."/>
            <person name="Mardanov A.V."/>
            <person name="Grabovich M.Y."/>
        </authorList>
    </citation>
    <scope>NUCLEOTIDE SEQUENCE</scope>
    <source>
        <strain evidence="2">GKL-01</strain>
    </source>
</reference>
<reference evidence="2" key="2">
    <citation type="submission" date="2023-04" db="EMBL/GenBank/DDBJ databases">
        <authorList>
            <person name="Beletskiy A.V."/>
            <person name="Mardanov A.V."/>
            <person name="Ravin N.V."/>
        </authorList>
    </citation>
    <scope>NUCLEOTIDE SEQUENCE</scope>
    <source>
        <strain evidence="2">GKL-01</strain>
    </source>
</reference>
<feature type="compositionally biased region" description="Low complexity" evidence="1">
    <location>
        <begin position="52"/>
        <end position="73"/>
    </location>
</feature>
<dbReference type="Proteomes" id="UP001300672">
    <property type="component" value="Chromosome"/>
</dbReference>
<dbReference type="EMBL" id="CP124755">
    <property type="protein sequence ID" value="WGZ91198.1"/>
    <property type="molecule type" value="Genomic_DNA"/>
</dbReference>
<dbReference type="AlphaFoldDB" id="A0AA95H825"/>
<sequence>MVKTNKGIVNATKFGILLTFISSLSLGTLSGCSSAPSTYDDPTGFSRNRAKSTTGHTATSSTSRQSYSQSGSRKYNSRQHSRQMQRSSAARVTVATPERVSYAALDRLRYRVRYDGSYREIGYPNGDVPNNVGVCTDTVIRAYRKLGIDLQKYVHEDMARSFNAYPNLPKWNMMGPDPNIDHRRVHNLKAFFTRHGARVPATTNPRDYRPGDLVTWSLGGDQEHIGIVVDRKSSVDPDRYLVVHNIGEGERLEDVLFKMPITGHFRYFPRCS</sequence>
<feature type="region of interest" description="Disordered" evidence="1">
    <location>
        <begin position="37"/>
        <end position="92"/>
    </location>
</feature>
<name>A0AA95H825_9GAMM</name>
<organism evidence="2">
    <name type="scientific">Candidatus Thiocaldithrix dubininis</name>
    <dbReference type="NCBI Taxonomy" id="3080823"/>
    <lineage>
        <taxon>Bacteria</taxon>
        <taxon>Pseudomonadati</taxon>
        <taxon>Pseudomonadota</taxon>
        <taxon>Gammaproteobacteria</taxon>
        <taxon>Thiotrichales</taxon>
        <taxon>Thiotrichaceae</taxon>
        <taxon>Candidatus Thiocaldithrix</taxon>
    </lineage>
</organism>
<dbReference type="InterPro" id="IPR009706">
    <property type="entry name" value="DUF1287"/>
</dbReference>